<feature type="domain" description="C3H1-type" evidence="2">
    <location>
        <begin position="26"/>
        <end position="53"/>
    </location>
</feature>
<evidence type="ECO:0000313" key="4">
    <source>
        <dbReference type="Proteomes" id="UP001627154"/>
    </source>
</evidence>
<dbReference type="GO" id="GO:0008270">
    <property type="term" value="F:zinc ion binding"/>
    <property type="evidence" value="ECO:0007669"/>
    <property type="project" value="UniProtKB-KW"/>
</dbReference>
<keyword evidence="1" id="KW-0863">Zinc-finger</keyword>
<dbReference type="Pfam" id="PF15663">
    <property type="entry name" value="zf-CCCH_3"/>
    <property type="match status" value="1"/>
</dbReference>
<evidence type="ECO:0000313" key="3">
    <source>
        <dbReference type="EMBL" id="KAL3389083.1"/>
    </source>
</evidence>
<reference evidence="3 4" key="1">
    <citation type="journal article" date="2024" name="bioRxiv">
        <title>A reference genome for Trichogramma kaykai: A tiny desert-dwelling parasitoid wasp with competing sex-ratio distorters.</title>
        <authorList>
            <person name="Culotta J."/>
            <person name="Lindsey A.R."/>
        </authorList>
    </citation>
    <scope>NUCLEOTIDE SEQUENCE [LARGE SCALE GENOMIC DNA]</scope>
    <source>
        <strain evidence="3 4">KSX58</strain>
    </source>
</reference>
<feature type="zinc finger region" description="C3H1-type" evidence="1">
    <location>
        <begin position="26"/>
        <end position="53"/>
    </location>
</feature>
<name>A0ABD2W861_9HYME</name>
<keyword evidence="1" id="KW-0862">Zinc</keyword>
<dbReference type="EMBL" id="JBJJXI010000124">
    <property type="protein sequence ID" value="KAL3389083.1"/>
    <property type="molecule type" value="Genomic_DNA"/>
</dbReference>
<dbReference type="SMART" id="SM00356">
    <property type="entry name" value="ZnF_C3H1"/>
    <property type="match status" value="3"/>
</dbReference>
<accession>A0ABD2W861</accession>
<dbReference type="Gene3D" id="4.10.1000.10">
    <property type="entry name" value="Zinc finger, CCCH-type"/>
    <property type="match status" value="1"/>
</dbReference>
<sequence length="178" mass="20910">MFRTMKCKEHDHSSFFKFLEIDVKMNTKMTDCYFYFYSKCTRGESCAFRHEPSALGKEVVCHSWQQGNCHDMRCSLRHMEIKKNRKSIPCYWEKFATGCQKPHCPFLHRGKRPAVNMVQEPTAPCSQNPEWATQEVTYDRPKPEVNKPEVNCINNSFVDPNLIVNFQEGDDNSKLTRE</sequence>
<organism evidence="3 4">
    <name type="scientific">Trichogramma kaykai</name>
    <dbReference type="NCBI Taxonomy" id="54128"/>
    <lineage>
        <taxon>Eukaryota</taxon>
        <taxon>Metazoa</taxon>
        <taxon>Ecdysozoa</taxon>
        <taxon>Arthropoda</taxon>
        <taxon>Hexapoda</taxon>
        <taxon>Insecta</taxon>
        <taxon>Pterygota</taxon>
        <taxon>Neoptera</taxon>
        <taxon>Endopterygota</taxon>
        <taxon>Hymenoptera</taxon>
        <taxon>Apocrita</taxon>
        <taxon>Proctotrupomorpha</taxon>
        <taxon>Chalcidoidea</taxon>
        <taxon>Trichogrammatidae</taxon>
        <taxon>Trichogramma</taxon>
    </lineage>
</organism>
<dbReference type="PANTHER" id="PTHR15725:SF14">
    <property type="entry name" value="ZINC FINGER CCCH DOMAIN-CONTAINING PROTEIN 11A"/>
    <property type="match status" value="1"/>
</dbReference>
<dbReference type="Proteomes" id="UP001627154">
    <property type="component" value="Unassembled WGS sequence"/>
</dbReference>
<dbReference type="InterPro" id="IPR000571">
    <property type="entry name" value="Znf_CCCH"/>
</dbReference>
<dbReference type="AlphaFoldDB" id="A0ABD2W861"/>
<gene>
    <name evidence="3" type="ORF">TKK_016018</name>
</gene>
<dbReference type="PROSITE" id="PS50103">
    <property type="entry name" value="ZF_C3H1"/>
    <property type="match status" value="1"/>
</dbReference>
<protein>
    <recommendedName>
        <fullName evidence="2">C3H1-type domain-containing protein</fullName>
    </recommendedName>
</protein>
<dbReference type="InterPro" id="IPR041686">
    <property type="entry name" value="Znf-CCCH_3"/>
</dbReference>
<keyword evidence="4" id="KW-1185">Reference proteome</keyword>
<comment type="caution">
    <text evidence="3">The sequence shown here is derived from an EMBL/GenBank/DDBJ whole genome shotgun (WGS) entry which is preliminary data.</text>
</comment>
<keyword evidence="1" id="KW-0479">Metal-binding</keyword>
<evidence type="ECO:0000259" key="2">
    <source>
        <dbReference type="PROSITE" id="PS50103"/>
    </source>
</evidence>
<evidence type="ECO:0000256" key="1">
    <source>
        <dbReference type="PROSITE-ProRule" id="PRU00723"/>
    </source>
</evidence>
<dbReference type="PANTHER" id="PTHR15725">
    <property type="entry name" value="ZN-FINGER, C-X8-C-X5-C-X3-H TYPE-CONTAINING"/>
    <property type="match status" value="1"/>
</dbReference>
<proteinExistence type="predicted"/>